<dbReference type="InterPro" id="IPR023753">
    <property type="entry name" value="FAD/NAD-binding_dom"/>
</dbReference>
<dbReference type="InterPro" id="IPR050446">
    <property type="entry name" value="FAD-oxidoreductase/Apoptosis"/>
</dbReference>
<evidence type="ECO:0000259" key="6">
    <source>
        <dbReference type="Pfam" id="PF07992"/>
    </source>
</evidence>
<dbReference type="RefSeq" id="WP_241443909.1">
    <property type="nucleotide sequence ID" value="NZ_BSUJ01000001.1"/>
</dbReference>
<gene>
    <name evidence="8" type="ORF">GCM10025862_04250</name>
</gene>
<feature type="domain" description="FAD/NAD(P)-binding" evidence="6">
    <location>
        <begin position="6"/>
        <end position="277"/>
    </location>
</feature>
<dbReference type="Gene3D" id="3.30.390.30">
    <property type="match status" value="1"/>
</dbReference>
<evidence type="ECO:0000313" key="8">
    <source>
        <dbReference type="EMBL" id="GMA18404.1"/>
    </source>
</evidence>
<comment type="caution">
    <text evidence="8">The sequence shown here is derived from an EMBL/GenBank/DDBJ whole genome shotgun (WGS) entry which is preliminary data.</text>
</comment>
<evidence type="ECO:0000256" key="1">
    <source>
        <dbReference type="ARBA" id="ARBA00001974"/>
    </source>
</evidence>
<sequence>MDTFGLVVIGSGPAGVSAARAWLEAGGSTPVLLVSADRDEPYERPPLSKEVLAGDTQPEGSPIDGKPLPNQVELRLGQPVSQVDTDARTVTVGGEQVGYGQLVLASGSRPRSLPSADADADVHLLRSLDDAQRLVAAAGHARTALVLGSGFIGCEAAASLARRGVTTTLVSPEKAPQVDRLGTHAADAISGWLTGLGVTLAMGTEVSSIRAPRQVHLSDGTTHEPDLLLVAVGVEPSSDYLDGTALQQHEGRVVADEHLHAAPGVWVAGDLARAMHAVAGRPIPVEHWGDALAMGEVAGANAAAAAAAGSSDKTESKEAWKPWDQVPGFWSTIGEHTLQYAAWGNGHDEEVVDERPGRFTVWYGQDGRLVGVLGYNAEDDYERGQALIEQGAELAEAARGDRPAEAAGESEDESEGGSGSDARDDAS</sequence>
<feature type="region of interest" description="Disordered" evidence="5">
    <location>
        <begin position="393"/>
        <end position="427"/>
    </location>
</feature>
<keyword evidence="3" id="KW-0274">FAD</keyword>
<comment type="cofactor">
    <cofactor evidence="1">
        <name>FAD</name>
        <dbReference type="ChEBI" id="CHEBI:57692"/>
    </cofactor>
</comment>
<evidence type="ECO:0000256" key="3">
    <source>
        <dbReference type="ARBA" id="ARBA00022827"/>
    </source>
</evidence>
<feature type="region of interest" description="Disordered" evidence="5">
    <location>
        <begin position="36"/>
        <end position="68"/>
    </location>
</feature>
<dbReference type="Proteomes" id="UP001157109">
    <property type="component" value="Unassembled WGS sequence"/>
</dbReference>
<evidence type="ECO:0000256" key="4">
    <source>
        <dbReference type="ARBA" id="ARBA00023002"/>
    </source>
</evidence>
<dbReference type="InterPro" id="IPR036188">
    <property type="entry name" value="FAD/NAD-bd_sf"/>
</dbReference>
<keyword evidence="9" id="KW-1185">Reference proteome</keyword>
<evidence type="ECO:0000256" key="2">
    <source>
        <dbReference type="ARBA" id="ARBA00022630"/>
    </source>
</evidence>
<dbReference type="PRINTS" id="PR00368">
    <property type="entry name" value="FADPNR"/>
</dbReference>
<dbReference type="Pfam" id="PF14759">
    <property type="entry name" value="Reductase_C"/>
    <property type="match status" value="1"/>
</dbReference>
<keyword evidence="2" id="KW-0285">Flavoprotein</keyword>
<dbReference type="PANTHER" id="PTHR43557:SF2">
    <property type="entry name" value="RIESKE DOMAIN-CONTAINING PROTEIN-RELATED"/>
    <property type="match status" value="1"/>
</dbReference>
<dbReference type="InterPro" id="IPR016156">
    <property type="entry name" value="FAD/NAD-linked_Rdtase_dimer_sf"/>
</dbReference>
<dbReference type="InterPro" id="IPR028202">
    <property type="entry name" value="Reductase_C"/>
</dbReference>
<dbReference type="SUPFAM" id="SSF55424">
    <property type="entry name" value="FAD/NAD-linked reductases, dimerisation (C-terminal) domain"/>
    <property type="match status" value="1"/>
</dbReference>
<dbReference type="Gene3D" id="3.50.50.60">
    <property type="entry name" value="FAD/NAD(P)-binding domain"/>
    <property type="match status" value="2"/>
</dbReference>
<dbReference type="PANTHER" id="PTHR43557">
    <property type="entry name" value="APOPTOSIS-INDUCING FACTOR 1"/>
    <property type="match status" value="1"/>
</dbReference>
<dbReference type="SUPFAM" id="SSF51905">
    <property type="entry name" value="FAD/NAD(P)-binding domain"/>
    <property type="match status" value="2"/>
</dbReference>
<dbReference type="Pfam" id="PF07992">
    <property type="entry name" value="Pyr_redox_2"/>
    <property type="match status" value="1"/>
</dbReference>
<dbReference type="PRINTS" id="PR00469">
    <property type="entry name" value="PNDRDTASEII"/>
</dbReference>
<protein>
    <submittedName>
        <fullName evidence="8">Ferredoxin reductase</fullName>
    </submittedName>
</protein>
<accession>A0ABQ6HL39</accession>
<keyword evidence="4" id="KW-0560">Oxidoreductase</keyword>
<organism evidence="8 9">
    <name type="scientific">Arsenicicoccus piscis</name>
    <dbReference type="NCBI Taxonomy" id="673954"/>
    <lineage>
        <taxon>Bacteria</taxon>
        <taxon>Bacillati</taxon>
        <taxon>Actinomycetota</taxon>
        <taxon>Actinomycetes</taxon>
        <taxon>Micrococcales</taxon>
        <taxon>Intrasporangiaceae</taxon>
        <taxon>Arsenicicoccus</taxon>
    </lineage>
</organism>
<dbReference type="EMBL" id="BSUJ01000001">
    <property type="protein sequence ID" value="GMA18404.1"/>
    <property type="molecule type" value="Genomic_DNA"/>
</dbReference>
<evidence type="ECO:0000313" key="9">
    <source>
        <dbReference type="Proteomes" id="UP001157109"/>
    </source>
</evidence>
<feature type="compositionally biased region" description="Basic and acidic residues" evidence="5">
    <location>
        <begin position="36"/>
        <end position="47"/>
    </location>
</feature>
<reference evidence="9" key="1">
    <citation type="journal article" date="2019" name="Int. J. Syst. Evol. Microbiol.">
        <title>The Global Catalogue of Microorganisms (GCM) 10K type strain sequencing project: providing services to taxonomists for standard genome sequencing and annotation.</title>
        <authorList>
            <consortium name="The Broad Institute Genomics Platform"/>
            <consortium name="The Broad Institute Genome Sequencing Center for Infectious Disease"/>
            <person name="Wu L."/>
            <person name="Ma J."/>
        </authorList>
    </citation>
    <scope>NUCLEOTIDE SEQUENCE [LARGE SCALE GENOMIC DNA]</scope>
    <source>
        <strain evidence="9">NBRC 105830</strain>
    </source>
</reference>
<evidence type="ECO:0000256" key="5">
    <source>
        <dbReference type="SAM" id="MobiDB-lite"/>
    </source>
</evidence>
<name>A0ABQ6HL39_9MICO</name>
<proteinExistence type="predicted"/>
<feature type="domain" description="Reductase C-terminal" evidence="7">
    <location>
        <begin position="329"/>
        <end position="401"/>
    </location>
</feature>
<evidence type="ECO:0000259" key="7">
    <source>
        <dbReference type="Pfam" id="PF14759"/>
    </source>
</evidence>